<sequence>MRELTNNELQIIDGGVNGLKVAGGVLLVAAGVGECATVAFSAGGVCTALGGVGCIIDGLND</sequence>
<reference evidence="1 2" key="2">
    <citation type="submission" date="2020-03" db="EMBL/GenBank/DDBJ databases">
        <title>Investigating the evolutionary divergence of the Butyrivibrio group.</title>
        <authorList>
            <person name="Skvortsov T."/>
            <person name="Santos F.G."/>
            <person name="Ting K.S."/>
            <person name="Creevey C.J."/>
        </authorList>
    </citation>
    <scope>NUCLEOTIDE SEQUENCE [LARGE SCALE GENOMIC DNA]</scope>
    <source>
        <strain evidence="1 2">MZ8</strain>
    </source>
</reference>
<organism evidence="1 2">
    <name type="scientific">Pseudobutyrivibrio xylanivorans</name>
    <dbReference type="NCBI Taxonomy" id="185007"/>
    <lineage>
        <taxon>Bacteria</taxon>
        <taxon>Bacillati</taxon>
        <taxon>Bacillota</taxon>
        <taxon>Clostridia</taxon>
        <taxon>Lachnospirales</taxon>
        <taxon>Lachnospiraceae</taxon>
        <taxon>Pseudobutyrivibrio</taxon>
    </lineage>
</organism>
<dbReference type="Proteomes" id="UP000473091">
    <property type="component" value="Unassembled WGS sequence"/>
</dbReference>
<evidence type="ECO:0000313" key="2">
    <source>
        <dbReference type="Proteomes" id="UP000473091"/>
    </source>
</evidence>
<proteinExistence type="predicted"/>
<dbReference type="RefSeq" id="WP_090487345.1">
    <property type="nucleotide sequence ID" value="NZ_VTVE01000001.1"/>
</dbReference>
<comment type="caution">
    <text evidence="1">The sequence shown here is derived from an EMBL/GenBank/DDBJ whole genome shotgun (WGS) entry which is preliminary data.</text>
</comment>
<reference evidence="1 2" key="1">
    <citation type="submission" date="2019-09" db="EMBL/GenBank/DDBJ databases">
        <authorList>
            <person name="Pidcock S.E."/>
            <person name="Huws S.A."/>
        </authorList>
    </citation>
    <scope>NUCLEOTIDE SEQUENCE [LARGE SCALE GENOMIC DNA]</scope>
    <source>
        <strain evidence="1 2">MZ8</strain>
    </source>
</reference>
<name>A0A6M0LFX1_PSEXY</name>
<gene>
    <name evidence="1" type="ORF">F0Q01_06170</name>
</gene>
<dbReference type="EMBL" id="VTVE01000001">
    <property type="protein sequence ID" value="NEX01465.1"/>
    <property type="molecule type" value="Genomic_DNA"/>
</dbReference>
<accession>A0A6M0LFX1</accession>
<dbReference type="AlphaFoldDB" id="A0A6M0LFX1"/>
<protein>
    <submittedName>
        <fullName evidence="1">Uncharacterized protein</fullName>
    </submittedName>
</protein>
<evidence type="ECO:0000313" key="1">
    <source>
        <dbReference type="EMBL" id="NEX01465.1"/>
    </source>
</evidence>